<dbReference type="EMBL" id="JAKJHZ010000011">
    <property type="protein sequence ID" value="MCF6379605.1"/>
    <property type="molecule type" value="Genomic_DNA"/>
</dbReference>
<feature type="region of interest" description="Disordered" evidence="1">
    <location>
        <begin position="1"/>
        <end position="24"/>
    </location>
</feature>
<dbReference type="Gene3D" id="3.40.50.150">
    <property type="entry name" value="Vaccinia Virus protein VP39"/>
    <property type="match status" value="1"/>
</dbReference>
<dbReference type="InterPro" id="IPR029063">
    <property type="entry name" value="SAM-dependent_MTases_sf"/>
</dbReference>
<dbReference type="GO" id="GO:0032259">
    <property type="term" value="P:methylation"/>
    <property type="evidence" value="ECO:0007669"/>
    <property type="project" value="UniProtKB-KW"/>
</dbReference>
<protein>
    <submittedName>
        <fullName evidence="3">Methyltransferase domain-containing protein</fullName>
    </submittedName>
</protein>
<gene>
    <name evidence="3" type="ORF">L2K70_18495</name>
</gene>
<keyword evidence="4" id="KW-1185">Reference proteome</keyword>
<comment type="caution">
    <text evidence="3">The sequence shown here is derived from an EMBL/GenBank/DDBJ whole genome shotgun (WGS) entry which is preliminary data.</text>
</comment>
<dbReference type="CDD" id="cd02440">
    <property type="entry name" value="AdoMet_MTases"/>
    <property type="match status" value="1"/>
</dbReference>
<dbReference type="Proteomes" id="UP001201161">
    <property type="component" value="Unassembled WGS sequence"/>
</dbReference>
<name>A0ABS9HEJ1_9ACTN</name>
<dbReference type="InterPro" id="IPR013216">
    <property type="entry name" value="Methyltransf_11"/>
</dbReference>
<accession>A0ABS9HEJ1</accession>
<dbReference type="PANTHER" id="PTHR43591:SF24">
    <property type="entry name" value="2-METHOXY-6-POLYPRENYL-1,4-BENZOQUINOL METHYLASE, MITOCHONDRIAL"/>
    <property type="match status" value="1"/>
</dbReference>
<dbReference type="SUPFAM" id="SSF53335">
    <property type="entry name" value="S-adenosyl-L-methionine-dependent methyltransferases"/>
    <property type="match status" value="1"/>
</dbReference>
<dbReference type="Pfam" id="PF08241">
    <property type="entry name" value="Methyltransf_11"/>
    <property type="match status" value="1"/>
</dbReference>
<feature type="compositionally biased region" description="Pro residues" evidence="1">
    <location>
        <begin position="1"/>
        <end position="10"/>
    </location>
</feature>
<keyword evidence="3" id="KW-0808">Transferase</keyword>
<proteinExistence type="predicted"/>
<dbReference type="GO" id="GO:0008168">
    <property type="term" value="F:methyltransferase activity"/>
    <property type="evidence" value="ECO:0007669"/>
    <property type="project" value="UniProtKB-KW"/>
</dbReference>
<reference evidence="3 4" key="1">
    <citation type="submission" date="2022-01" db="EMBL/GenBank/DDBJ databases">
        <title>Nocardioides sp. nov., an actinomycete isolated from mining soil.</title>
        <authorList>
            <person name="Liu L."/>
        </authorList>
    </citation>
    <scope>NUCLEOTIDE SEQUENCE [LARGE SCALE GENOMIC DNA]</scope>
    <source>
        <strain evidence="3 4">KLBMP 9356</strain>
    </source>
</reference>
<keyword evidence="3" id="KW-0489">Methyltransferase</keyword>
<dbReference type="RefSeq" id="WP_236404756.1">
    <property type="nucleotide sequence ID" value="NZ_JAKJHZ010000011.1"/>
</dbReference>
<evidence type="ECO:0000256" key="1">
    <source>
        <dbReference type="SAM" id="MobiDB-lite"/>
    </source>
</evidence>
<organism evidence="3 4">
    <name type="scientific">Nocardioides potassii</name>
    <dbReference type="NCBI Taxonomy" id="2911371"/>
    <lineage>
        <taxon>Bacteria</taxon>
        <taxon>Bacillati</taxon>
        <taxon>Actinomycetota</taxon>
        <taxon>Actinomycetes</taxon>
        <taxon>Propionibacteriales</taxon>
        <taxon>Nocardioidaceae</taxon>
        <taxon>Nocardioides</taxon>
    </lineage>
</organism>
<evidence type="ECO:0000259" key="2">
    <source>
        <dbReference type="Pfam" id="PF08241"/>
    </source>
</evidence>
<feature type="compositionally biased region" description="Polar residues" evidence="1">
    <location>
        <begin position="11"/>
        <end position="21"/>
    </location>
</feature>
<dbReference type="PANTHER" id="PTHR43591">
    <property type="entry name" value="METHYLTRANSFERASE"/>
    <property type="match status" value="1"/>
</dbReference>
<evidence type="ECO:0000313" key="3">
    <source>
        <dbReference type="EMBL" id="MCF6379605.1"/>
    </source>
</evidence>
<evidence type="ECO:0000313" key="4">
    <source>
        <dbReference type="Proteomes" id="UP001201161"/>
    </source>
</evidence>
<sequence length="287" mass="31126">MSTQTTPPPNTGASPHTTPDTTGDAALKDRHRAMWASGNYDRIAREVIPVLGERLVDQLRITQGERVLDIAAGTGNAAVPAALAGASVVASDLTPELLEIGRAEHPDVEIDWQVADAEALPWPDASYDVVMSTVGVMFAPHHQQAADEVVRVLRPGGRLGLLSWTPEGFIGRLFATMRDFVPPPPAGVQPPPLWGDEAHVQELFGDRVEALAFERAHVDVELFSGPTDFRTYFRDNYGPTLMAYRGLADQPERTAELDAALDALAAGADEGSGRMRWEYVVVSGRRR</sequence>
<feature type="domain" description="Methyltransferase type 11" evidence="2">
    <location>
        <begin position="68"/>
        <end position="159"/>
    </location>
</feature>